<proteinExistence type="predicted"/>
<dbReference type="SMART" id="SM00829">
    <property type="entry name" value="PKS_ER"/>
    <property type="match status" value="1"/>
</dbReference>
<dbReference type="PANTHER" id="PTHR44013:SF1">
    <property type="entry name" value="ZINC-TYPE ALCOHOL DEHYDROGENASE-LIKE PROTEIN C16A3.02C"/>
    <property type="match status" value="1"/>
</dbReference>
<dbReference type="InterPro" id="IPR002885">
    <property type="entry name" value="PPR_rpt"/>
</dbReference>
<evidence type="ECO:0000256" key="1">
    <source>
        <dbReference type="ARBA" id="ARBA00022737"/>
    </source>
</evidence>
<feature type="domain" description="Enoyl reductase (ER)" evidence="3">
    <location>
        <begin position="297"/>
        <end position="529"/>
    </location>
</feature>
<organism evidence="4 5">
    <name type="scientific">Jatropha curcas</name>
    <name type="common">Barbados nut</name>
    <dbReference type="NCBI Taxonomy" id="180498"/>
    <lineage>
        <taxon>Eukaryota</taxon>
        <taxon>Viridiplantae</taxon>
        <taxon>Streptophyta</taxon>
        <taxon>Embryophyta</taxon>
        <taxon>Tracheophyta</taxon>
        <taxon>Spermatophyta</taxon>
        <taxon>Magnoliopsida</taxon>
        <taxon>eudicotyledons</taxon>
        <taxon>Gunneridae</taxon>
        <taxon>Pentapetalae</taxon>
        <taxon>rosids</taxon>
        <taxon>fabids</taxon>
        <taxon>Malpighiales</taxon>
        <taxon>Euphorbiaceae</taxon>
        <taxon>Crotonoideae</taxon>
        <taxon>Jatropheae</taxon>
        <taxon>Jatropha</taxon>
    </lineage>
</organism>
<evidence type="ECO:0000256" key="2">
    <source>
        <dbReference type="PROSITE-ProRule" id="PRU00708"/>
    </source>
</evidence>
<evidence type="ECO:0000313" key="5">
    <source>
        <dbReference type="Proteomes" id="UP000027138"/>
    </source>
</evidence>
<name>A0A067LKR6_JATCU</name>
<dbReference type="InterPro" id="IPR036291">
    <property type="entry name" value="NAD(P)-bd_dom_sf"/>
</dbReference>
<dbReference type="CDD" id="cd08267">
    <property type="entry name" value="MDR1"/>
    <property type="match status" value="1"/>
</dbReference>
<dbReference type="NCBIfam" id="TIGR00756">
    <property type="entry name" value="PPR"/>
    <property type="match status" value="4"/>
</dbReference>
<protein>
    <recommendedName>
        <fullName evidence="3">Enoyl reductase (ER) domain-containing protein</fullName>
    </recommendedName>
</protein>
<feature type="repeat" description="PPR" evidence="2">
    <location>
        <begin position="291"/>
        <end position="325"/>
    </location>
</feature>
<gene>
    <name evidence="4" type="ORF">JCGZ_15150</name>
</gene>
<keyword evidence="5" id="KW-1185">Reference proteome</keyword>
<reference evidence="4 5" key="1">
    <citation type="journal article" date="2014" name="PLoS ONE">
        <title>Global Analysis of Gene Expression Profiles in Physic Nut (Jatropha curcas L.) Seedlings Exposed to Salt Stress.</title>
        <authorList>
            <person name="Zhang L."/>
            <person name="Zhang C."/>
            <person name="Wu P."/>
            <person name="Chen Y."/>
            <person name="Li M."/>
            <person name="Jiang H."/>
            <person name="Wu G."/>
        </authorList>
    </citation>
    <scope>NUCLEOTIDE SEQUENCE [LARGE SCALE GENOMIC DNA]</scope>
    <source>
        <strain evidence="5">cv. GZQX0401</strain>
        <tissue evidence="4">Young leaves</tissue>
    </source>
</reference>
<dbReference type="Gene3D" id="3.40.50.720">
    <property type="entry name" value="NAD(P)-binding Rossmann-like Domain"/>
    <property type="match status" value="1"/>
</dbReference>
<feature type="repeat" description="PPR" evidence="2">
    <location>
        <begin position="256"/>
        <end position="290"/>
    </location>
</feature>
<dbReference type="Gene3D" id="1.25.40.10">
    <property type="entry name" value="Tetratricopeptide repeat domain"/>
    <property type="match status" value="2"/>
</dbReference>
<dbReference type="STRING" id="180498.A0A067LKR6"/>
<dbReference type="Pfam" id="PF13041">
    <property type="entry name" value="PPR_2"/>
    <property type="match status" value="1"/>
</dbReference>
<sequence length="529" mass="57395">MLIQTTKLAKAPFGPLVFPSQFIFSSVSLISISNRKNPETVEGTVYFVSSLVNKPNWERNGHLKSLVSHMPPFAVHKIIELHNNNTELGVRFFKWVCRQSTYCYDIDSRIHLLNLIVSSNLFGIAHKVIIALIKECSNSENDMLKLMGSLDELREVGLRLNYPCYSLLLMGLAKVNMGLVYKKLVADGFVIGRIDYRTIINALCKNGVFEIMSKLDGCEPNSVTYSTLIHGLCEDGKLEEAFGLKEEMSRKGCLPTTRTYSVLLKAVCDIGLIDKAISLLDEMVRNGCKPNVYTYTALIDGLCREGKIEEANGIFRRMLQDGLSPGIITFNALINGYCKEGRIVSAFEIIGTDVAGEVVDVGEGVTNSKVGDKVIGVLNHLNGGGLAEFVVAKESLTTERPPEVSAAEGAGLLVAGLTAHQAVTQAAGINLDKTGDPKNILIPAASGGVGHYAVQLAKLGNTHVTATCGARNIEFVKSLGADEVLDYRTPDGKALKSPSGRKYDAVIHCATGIPWKTFEPNLSENGKVI</sequence>
<dbReference type="PANTHER" id="PTHR44013">
    <property type="entry name" value="ZINC-TYPE ALCOHOL DEHYDROGENASE-LIKE PROTEIN C16A3.02C"/>
    <property type="match status" value="1"/>
</dbReference>
<dbReference type="InterPro" id="IPR011990">
    <property type="entry name" value="TPR-like_helical_dom_sf"/>
</dbReference>
<feature type="repeat" description="PPR" evidence="2">
    <location>
        <begin position="221"/>
        <end position="255"/>
    </location>
</feature>
<dbReference type="Pfam" id="PF13812">
    <property type="entry name" value="PPR_3"/>
    <property type="match status" value="1"/>
</dbReference>
<accession>A0A067LKR6</accession>
<dbReference type="Pfam" id="PF00107">
    <property type="entry name" value="ADH_zinc_N"/>
    <property type="match status" value="1"/>
</dbReference>
<dbReference type="AlphaFoldDB" id="A0A067LKR6"/>
<dbReference type="InterPro" id="IPR013154">
    <property type="entry name" value="ADH-like_N"/>
</dbReference>
<dbReference type="OrthoDB" id="185373at2759"/>
<dbReference type="InterPro" id="IPR052733">
    <property type="entry name" value="Chloroplast_QOR"/>
</dbReference>
<dbReference type="Pfam" id="PF08240">
    <property type="entry name" value="ADH_N"/>
    <property type="match status" value="1"/>
</dbReference>
<dbReference type="InterPro" id="IPR020843">
    <property type="entry name" value="ER"/>
</dbReference>
<evidence type="ECO:0000259" key="3">
    <source>
        <dbReference type="SMART" id="SM00829"/>
    </source>
</evidence>
<dbReference type="GO" id="GO:0016491">
    <property type="term" value="F:oxidoreductase activity"/>
    <property type="evidence" value="ECO:0007669"/>
    <property type="project" value="InterPro"/>
</dbReference>
<dbReference type="SUPFAM" id="SSF50129">
    <property type="entry name" value="GroES-like"/>
    <property type="match status" value="1"/>
</dbReference>
<dbReference type="EMBL" id="KK914233">
    <property type="protein sequence ID" value="KDP45285.1"/>
    <property type="molecule type" value="Genomic_DNA"/>
</dbReference>
<evidence type="ECO:0000313" key="4">
    <source>
        <dbReference type="EMBL" id="KDP45285.1"/>
    </source>
</evidence>
<dbReference type="InterPro" id="IPR011032">
    <property type="entry name" value="GroES-like_sf"/>
</dbReference>
<dbReference type="SUPFAM" id="SSF51735">
    <property type="entry name" value="NAD(P)-binding Rossmann-fold domains"/>
    <property type="match status" value="1"/>
</dbReference>
<dbReference type="Proteomes" id="UP000027138">
    <property type="component" value="Unassembled WGS sequence"/>
</dbReference>
<dbReference type="InterPro" id="IPR013149">
    <property type="entry name" value="ADH-like_C"/>
</dbReference>
<dbReference type="PROSITE" id="PS51375">
    <property type="entry name" value="PPR"/>
    <property type="match status" value="3"/>
</dbReference>
<keyword evidence="1" id="KW-0677">Repeat</keyword>